<proteinExistence type="predicted"/>
<gene>
    <name evidence="1" type="primary">RNR2_1</name>
    <name evidence="1" type="ORF">LPJ66_002404</name>
</gene>
<evidence type="ECO:0000313" key="1">
    <source>
        <dbReference type="EMBL" id="KAJ1898994.1"/>
    </source>
</evidence>
<dbReference type="EMBL" id="JANBPG010000191">
    <property type="protein sequence ID" value="KAJ1898994.1"/>
    <property type="molecule type" value="Genomic_DNA"/>
</dbReference>
<comment type="caution">
    <text evidence="1">The sequence shown here is derived from an EMBL/GenBank/DDBJ whole genome shotgun (WGS) entry which is preliminary data.</text>
</comment>
<evidence type="ECO:0000313" key="2">
    <source>
        <dbReference type="Proteomes" id="UP001150581"/>
    </source>
</evidence>
<keyword evidence="2" id="KW-1185">Reference proteome</keyword>
<feature type="non-terminal residue" evidence="1">
    <location>
        <position position="207"/>
    </location>
</feature>
<protein>
    <submittedName>
        <fullName evidence="1">Ribonucleotide-diphosphate reductase (RNR), small subunit</fullName>
        <ecNumber evidence="1">1.17.4.1</ecNumber>
    </submittedName>
</protein>
<accession>A0ACC1IQI6</accession>
<dbReference type="Proteomes" id="UP001150581">
    <property type="component" value="Unassembled WGS sequence"/>
</dbReference>
<organism evidence="1 2">
    <name type="scientific">Kickxella alabastrina</name>
    <dbReference type="NCBI Taxonomy" id="61397"/>
    <lineage>
        <taxon>Eukaryota</taxon>
        <taxon>Fungi</taxon>
        <taxon>Fungi incertae sedis</taxon>
        <taxon>Zoopagomycota</taxon>
        <taxon>Kickxellomycotina</taxon>
        <taxon>Kickxellomycetes</taxon>
        <taxon>Kickxellales</taxon>
        <taxon>Kickxellaceae</taxon>
        <taxon>Kickxella</taxon>
    </lineage>
</organism>
<keyword evidence="1" id="KW-0560">Oxidoreductase</keyword>
<name>A0ACC1IQI6_9FUNG</name>
<dbReference type="EC" id="1.17.4.1" evidence="1"/>
<reference evidence="1" key="1">
    <citation type="submission" date="2022-07" db="EMBL/GenBank/DDBJ databases">
        <title>Phylogenomic reconstructions and comparative analyses of Kickxellomycotina fungi.</title>
        <authorList>
            <person name="Reynolds N.K."/>
            <person name="Stajich J.E."/>
            <person name="Barry K."/>
            <person name="Grigoriev I.V."/>
            <person name="Crous P."/>
            <person name="Smith M.E."/>
        </authorList>
    </citation>
    <scope>NUCLEOTIDE SEQUENCE</scope>
    <source>
        <strain evidence="1">Benny 63K</strain>
    </source>
</reference>
<sequence>MNVDSFTPTATATTVAITMPSKADQAQQAQADLSMNGRAIEHDEPILRPNPDRFVMFPIKYHEIWDMYKKHEASFWTAEEIDLSQDMGHWDNRLNDNERHFIKYVLAFFAASDGIVNENLVQNFSTEVQIPEARSFYGFQMMMENIHSETYSLLIETYIRDSQERNFLFHAIDNIPCIRKKADWALRWIDNRDAKFGVRLVAFAAVE</sequence>